<feature type="binding site" evidence="10">
    <location>
        <position position="254"/>
    </location>
    <ligand>
        <name>Mg(2+)</name>
        <dbReference type="ChEBI" id="CHEBI:18420"/>
    </ligand>
</feature>
<dbReference type="Proteomes" id="UP000247454">
    <property type="component" value="Unassembled WGS sequence"/>
</dbReference>
<dbReference type="AlphaFoldDB" id="A0A318SZA0"/>
<reference evidence="13 14" key="1">
    <citation type="submission" date="2018-06" db="EMBL/GenBank/DDBJ databases">
        <title>Genomic Encyclopedia of Type Strains, Phase III (KMG-III): the genomes of soil and plant-associated and newly described type strains.</title>
        <authorList>
            <person name="Whitman W."/>
        </authorList>
    </citation>
    <scope>NUCLEOTIDE SEQUENCE [LARGE SCALE GENOMIC DNA]</scope>
    <source>
        <strain evidence="13 14">ORS 1419</strain>
    </source>
</reference>
<keyword evidence="10" id="KW-0460">Magnesium</keyword>
<sequence length="346" mass="38331">MNKPFSQIRQSETSRSVDEITRGRRLRRMRKADWSRRLVQENRLTVDDLIWPIFLCEGENYSETITAMPGVERYSVDRAVRQAKKAAKLGIPAIAPFPRENADFKDLTGSHVASPDNLINRFVRAVKKEVPEIGVITDAALDPFTTHGHDGILRDGIIVNDESVEMIVRGALSQAEAGADIIAPSDMMDGRIGAIREALDSNGFQDVAIMSYATKFASAFYGPYREAIGTSGLLKGDKKTYYIDPANSDEAIREAEQDLLEGADMIMVKPGLPYLDIARRLKDTFAMPTYVYQVSGEYSMIKAAAANGWIDGDKVMMESLLAFKRAGCDGILTYFAIEVAEKLGQK</sequence>
<evidence type="ECO:0000313" key="13">
    <source>
        <dbReference type="EMBL" id="PYE87189.1"/>
    </source>
</evidence>
<evidence type="ECO:0000256" key="11">
    <source>
        <dbReference type="RuleBase" id="RU000515"/>
    </source>
</evidence>
<keyword evidence="7 11" id="KW-0627">Porphyrin biosynthesis</keyword>
<feature type="active site" description="Schiff-base intermediate with substrate" evidence="9">
    <location>
        <position position="215"/>
    </location>
</feature>
<dbReference type="PANTHER" id="PTHR11458:SF0">
    <property type="entry name" value="DELTA-AMINOLEVULINIC ACID DEHYDRATASE"/>
    <property type="match status" value="1"/>
</dbReference>
<evidence type="ECO:0000256" key="6">
    <source>
        <dbReference type="ARBA" id="ARBA00023239"/>
    </source>
</evidence>
<keyword evidence="14" id="KW-1185">Reference proteome</keyword>
<evidence type="ECO:0000256" key="1">
    <source>
        <dbReference type="ARBA" id="ARBA00004694"/>
    </source>
</evidence>
<comment type="subunit">
    <text evidence="11">Homooctamer.</text>
</comment>
<evidence type="ECO:0000256" key="3">
    <source>
        <dbReference type="ARBA" id="ARBA00012053"/>
    </source>
</evidence>
<accession>A0A318SZA0</accession>
<dbReference type="GO" id="GO:0006782">
    <property type="term" value="P:protoporphyrinogen IX biosynthetic process"/>
    <property type="evidence" value="ECO:0007669"/>
    <property type="project" value="UniProtKB-UniPathway"/>
</dbReference>
<evidence type="ECO:0000313" key="14">
    <source>
        <dbReference type="Proteomes" id="UP000247454"/>
    </source>
</evidence>
<name>A0A318SZA0_9HYPH</name>
<comment type="similarity">
    <text evidence="2 12">Belongs to the ALAD family.</text>
</comment>
<dbReference type="EMBL" id="QJTF01000015">
    <property type="protein sequence ID" value="PYE87189.1"/>
    <property type="molecule type" value="Genomic_DNA"/>
</dbReference>
<gene>
    <name evidence="13" type="ORF">C7477_11543</name>
</gene>
<dbReference type="PROSITE" id="PS00169">
    <property type="entry name" value="D_ALA_DEHYDRATASE"/>
    <property type="match status" value="1"/>
</dbReference>
<evidence type="ECO:0000256" key="7">
    <source>
        <dbReference type="ARBA" id="ARBA00023244"/>
    </source>
</evidence>
<organism evidence="13 14">
    <name type="scientific">Phyllobacterium leguminum</name>
    <dbReference type="NCBI Taxonomy" id="314237"/>
    <lineage>
        <taxon>Bacteria</taxon>
        <taxon>Pseudomonadati</taxon>
        <taxon>Pseudomonadota</taxon>
        <taxon>Alphaproteobacteria</taxon>
        <taxon>Hyphomicrobiales</taxon>
        <taxon>Phyllobacteriaceae</taxon>
        <taxon>Phyllobacterium</taxon>
    </lineage>
</organism>
<dbReference type="InterPro" id="IPR013785">
    <property type="entry name" value="Aldolase_TIM"/>
</dbReference>
<dbReference type="SUPFAM" id="SSF51569">
    <property type="entry name" value="Aldolase"/>
    <property type="match status" value="1"/>
</dbReference>
<dbReference type="RefSeq" id="WP_110752740.1">
    <property type="nucleotide sequence ID" value="NZ_QJTF01000015.1"/>
</dbReference>
<dbReference type="SMART" id="SM01004">
    <property type="entry name" value="ALAD"/>
    <property type="match status" value="1"/>
</dbReference>
<keyword evidence="5" id="KW-0350">Heme biosynthesis</keyword>
<comment type="caution">
    <text evidence="13">The sequence shown here is derived from an EMBL/GenBank/DDBJ whole genome shotgun (WGS) entry which is preliminary data.</text>
</comment>
<dbReference type="NCBIfam" id="NF006762">
    <property type="entry name" value="PRK09283.1"/>
    <property type="match status" value="1"/>
</dbReference>
<dbReference type="GO" id="GO:0004655">
    <property type="term" value="F:porphobilinogen synthase activity"/>
    <property type="evidence" value="ECO:0007669"/>
    <property type="project" value="UniProtKB-EC"/>
</dbReference>
<evidence type="ECO:0000256" key="8">
    <source>
        <dbReference type="ARBA" id="ARBA00047651"/>
    </source>
</evidence>
<dbReference type="EC" id="4.2.1.24" evidence="3 11"/>
<dbReference type="OrthoDB" id="9805001at2"/>
<evidence type="ECO:0000256" key="9">
    <source>
        <dbReference type="PIRSR" id="PIRSR001415-1"/>
    </source>
</evidence>
<dbReference type="Gene3D" id="3.20.20.70">
    <property type="entry name" value="Aldolase class I"/>
    <property type="match status" value="1"/>
</dbReference>
<proteinExistence type="inferred from homology"/>
<evidence type="ECO:0000256" key="12">
    <source>
        <dbReference type="RuleBase" id="RU004161"/>
    </source>
</evidence>
<dbReference type="GO" id="GO:0005829">
    <property type="term" value="C:cytosol"/>
    <property type="evidence" value="ECO:0007669"/>
    <property type="project" value="TreeGrafter"/>
</dbReference>
<dbReference type="CDD" id="cd04823">
    <property type="entry name" value="ALAD_PBGS_aspartate_rich"/>
    <property type="match status" value="1"/>
</dbReference>
<evidence type="ECO:0000256" key="10">
    <source>
        <dbReference type="PIRSR" id="PIRSR001415-5"/>
    </source>
</evidence>
<dbReference type="Pfam" id="PF00490">
    <property type="entry name" value="ALAD"/>
    <property type="match status" value="1"/>
</dbReference>
<feature type="active site" description="Schiff-base intermediate with substrate" evidence="9">
    <location>
        <position position="269"/>
    </location>
</feature>
<dbReference type="GO" id="GO:0008270">
    <property type="term" value="F:zinc ion binding"/>
    <property type="evidence" value="ECO:0007669"/>
    <property type="project" value="TreeGrafter"/>
</dbReference>
<keyword evidence="10" id="KW-0479">Metal-binding</keyword>
<comment type="pathway">
    <text evidence="1">Porphyrin-containing compound metabolism; protoporphyrin-IX biosynthesis; coproporphyrinogen-III from 5-aminolevulinate: step 1/4.</text>
</comment>
<evidence type="ECO:0000256" key="5">
    <source>
        <dbReference type="ARBA" id="ARBA00023133"/>
    </source>
</evidence>
<protein>
    <recommendedName>
        <fullName evidence="4 11">Delta-aminolevulinic acid dehydratase</fullName>
        <ecNumber evidence="3 11">4.2.1.24</ecNumber>
    </recommendedName>
</protein>
<comment type="catalytic activity">
    <reaction evidence="8 11">
        <text>2 5-aminolevulinate = porphobilinogen + 2 H2O + H(+)</text>
        <dbReference type="Rhea" id="RHEA:24064"/>
        <dbReference type="ChEBI" id="CHEBI:15377"/>
        <dbReference type="ChEBI" id="CHEBI:15378"/>
        <dbReference type="ChEBI" id="CHEBI:58126"/>
        <dbReference type="ChEBI" id="CHEBI:356416"/>
        <dbReference type="EC" id="4.2.1.24"/>
    </reaction>
</comment>
<dbReference type="InterPro" id="IPR001731">
    <property type="entry name" value="ALAD"/>
</dbReference>
<dbReference type="PIRSF" id="PIRSF001415">
    <property type="entry name" value="Porphbilin_synth"/>
    <property type="match status" value="1"/>
</dbReference>
<keyword evidence="6 11" id="KW-0456">Lyase</keyword>
<dbReference type="PANTHER" id="PTHR11458">
    <property type="entry name" value="DELTA-AMINOLEVULINIC ACID DEHYDRATASE"/>
    <property type="match status" value="1"/>
</dbReference>
<dbReference type="FunFam" id="3.20.20.70:FF:000019">
    <property type="entry name" value="Delta-aminolevulinic acid dehydratase"/>
    <property type="match status" value="1"/>
</dbReference>
<evidence type="ECO:0000256" key="2">
    <source>
        <dbReference type="ARBA" id="ARBA00008055"/>
    </source>
</evidence>
<dbReference type="UniPathway" id="UPA00251">
    <property type="reaction ID" value="UER00318"/>
</dbReference>
<evidence type="ECO:0000256" key="4">
    <source>
        <dbReference type="ARBA" id="ARBA00020771"/>
    </source>
</evidence>
<dbReference type="PRINTS" id="PR00144">
    <property type="entry name" value="DALDHYDRTASE"/>
</dbReference>
<dbReference type="InterPro" id="IPR030656">
    <property type="entry name" value="ALAD_AS"/>
</dbReference>